<dbReference type="InterPro" id="IPR051916">
    <property type="entry name" value="GPI-anchor_lipid_remodeler"/>
</dbReference>
<feature type="domain" description="Endonuclease/exonuclease/phosphatase" evidence="1">
    <location>
        <begin position="62"/>
        <end position="278"/>
    </location>
</feature>
<accession>A0A2G5K095</accession>
<dbReference type="Pfam" id="PF03372">
    <property type="entry name" value="Exo_endo_phos"/>
    <property type="match status" value="1"/>
</dbReference>
<dbReference type="GO" id="GO:0016020">
    <property type="term" value="C:membrane"/>
    <property type="evidence" value="ECO:0007669"/>
    <property type="project" value="GOC"/>
</dbReference>
<keyword evidence="2" id="KW-0255">Endonuclease</keyword>
<sequence>MTNLVDHLPLASAAMRKRIVTVERNASEHRAIMKVFPAMHLLETGGKSETSELSKSFNVVAWNLERCLFPEDSVAHLASLKPDVILLSEMDSGMSRTAQRNTTAEMAAAAGMSYLYGVEFFELDLGGPTERKFCKDDFNASGWHGNGMLTSVKPKDAVLIRLDDHGHWFAPDENAGDNQQPRVGGRMAVAAIIPTSGGDVCFVSTHLESNATVEHRHKQFVVLLDAIEDFAPNLPVVIGGDLNTGNHLDDADWRRETLFEYARSRGYDWETNADGMTTQASLITPHLDRKMKLDWFCTRGLSGSNARIVNATNDSGTPLSDHHAVCAKFSVK</sequence>
<dbReference type="Gene3D" id="3.60.10.10">
    <property type="entry name" value="Endonuclease/exonuclease/phosphatase"/>
    <property type="match status" value="1"/>
</dbReference>
<dbReference type="GO" id="GO:0006506">
    <property type="term" value="P:GPI anchor biosynthetic process"/>
    <property type="evidence" value="ECO:0007669"/>
    <property type="project" value="TreeGrafter"/>
</dbReference>
<reference evidence="2 3" key="1">
    <citation type="submission" date="2016-08" db="EMBL/GenBank/DDBJ databases">
        <title>Draft genome of Amylibacter sp. strain 4G11.</title>
        <authorList>
            <person name="Wong S.-K."/>
            <person name="Hamasaki K."/>
            <person name="Yoshizawa S."/>
        </authorList>
    </citation>
    <scope>NUCLEOTIDE SEQUENCE [LARGE SCALE GENOMIC DNA]</scope>
    <source>
        <strain evidence="2 3">4G11</strain>
    </source>
</reference>
<dbReference type="PANTHER" id="PTHR14859">
    <property type="entry name" value="CALCOFLUOR WHITE HYPERSENSITIVE PROTEIN PRECURSOR"/>
    <property type="match status" value="1"/>
</dbReference>
<evidence type="ECO:0000259" key="1">
    <source>
        <dbReference type="Pfam" id="PF03372"/>
    </source>
</evidence>
<dbReference type="RefSeq" id="WP_099594625.1">
    <property type="nucleotide sequence ID" value="NZ_MDGM01000015.1"/>
</dbReference>
<dbReference type="Proteomes" id="UP000231516">
    <property type="component" value="Unassembled WGS sequence"/>
</dbReference>
<proteinExistence type="predicted"/>
<dbReference type="AlphaFoldDB" id="A0A2G5K095"/>
<name>A0A2G5K095_9RHOB</name>
<dbReference type="SUPFAM" id="SSF56219">
    <property type="entry name" value="DNase I-like"/>
    <property type="match status" value="1"/>
</dbReference>
<dbReference type="PANTHER" id="PTHR14859:SF1">
    <property type="entry name" value="PGAP2-INTERACTING PROTEIN"/>
    <property type="match status" value="1"/>
</dbReference>
<organism evidence="2 3">
    <name type="scientific">Paramylibacter kogurei</name>
    <dbReference type="NCBI Taxonomy" id="1889778"/>
    <lineage>
        <taxon>Bacteria</taxon>
        <taxon>Pseudomonadati</taxon>
        <taxon>Pseudomonadota</taxon>
        <taxon>Alphaproteobacteria</taxon>
        <taxon>Rhodobacterales</taxon>
        <taxon>Paracoccaceae</taxon>
        <taxon>Paramylibacter</taxon>
    </lineage>
</organism>
<dbReference type="InterPro" id="IPR036691">
    <property type="entry name" value="Endo/exonu/phosph_ase_sf"/>
</dbReference>
<keyword evidence="2" id="KW-0540">Nuclease</keyword>
<keyword evidence="3" id="KW-1185">Reference proteome</keyword>
<dbReference type="EMBL" id="MDGM01000015">
    <property type="protein sequence ID" value="PIB22845.1"/>
    <property type="molecule type" value="Genomic_DNA"/>
</dbReference>
<keyword evidence="2" id="KW-0378">Hydrolase</keyword>
<dbReference type="GO" id="GO:0004519">
    <property type="term" value="F:endonuclease activity"/>
    <property type="evidence" value="ECO:0007669"/>
    <property type="project" value="UniProtKB-KW"/>
</dbReference>
<protein>
    <submittedName>
        <fullName evidence="2">Endonuclease</fullName>
    </submittedName>
</protein>
<evidence type="ECO:0000313" key="3">
    <source>
        <dbReference type="Proteomes" id="UP000231516"/>
    </source>
</evidence>
<gene>
    <name evidence="2" type="ORF">BFP76_09955</name>
</gene>
<dbReference type="InterPro" id="IPR005135">
    <property type="entry name" value="Endo/exonuclease/phosphatase"/>
</dbReference>
<comment type="caution">
    <text evidence="2">The sequence shown here is derived from an EMBL/GenBank/DDBJ whole genome shotgun (WGS) entry which is preliminary data.</text>
</comment>
<dbReference type="OrthoDB" id="8047712at2"/>
<evidence type="ECO:0000313" key="2">
    <source>
        <dbReference type="EMBL" id="PIB22845.1"/>
    </source>
</evidence>